<reference evidence="2" key="1">
    <citation type="submission" date="2022-01" db="EMBL/GenBank/DDBJ databases">
        <title>Complete genome of Methanomicrobium antiquum DSM 21220.</title>
        <authorList>
            <person name="Chen S.-C."/>
            <person name="You Y.-T."/>
            <person name="Zhou Y.-Z."/>
            <person name="Lai M.-C."/>
        </authorList>
    </citation>
    <scope>NUCLEOTIDE SEQUENCE</scope>
    <source>
        <strain evidence="2">DSM 21220</strain>
    </source>
</reference>
<dbReference type="PANTHER" id="PTHR10790">
    <property type="entry name" value="TPR-DOMAIN CONTAINING PROTEIN"/>
    <property type="match status" value="1"/>
</dbReference>
<gene>
    <name evidence="2" type="ORF">L1994_07300</name>
</gene>
<name>A0AAF0FLT5_9EURY</name>
<dbReference type="AlphaFoldDB" id="A0AAF0FLT5"/>
<dbReference type="Pfam" id="PF10060">
    <property type="entry name" value="DUF2298"/>
    <property type="match status" value="1"/>
</dbReference>
<keyword evidence="1" id="KW-0472">Membrane</keyword>
<dbReference type="PANTHER" id="PTHR10790:SF51">
    <property type="entry name" value="TETRATRICOPEPTIDE REPEAT PROTEIN"/>
    <property type="match status" value="1"/>
</dbReference>
<dbReference type="NCBIfam" id="TIGR03662">
    <property type="entry name" value="Chlor_Arch_YYY"/>
    <property type="match status" value="1"/>
</dbReference>
<feature type="transmembrane region" description="Helical" evidence="1">
    <location>
        <begin position="341"/>
        <end position="368"/>
    </location>
</feature>
<dbReference type="EMBL" id="CP091092">
    <property type="protein sequence ID" value="WFN35962.1"/>
    <property type="molecule type" value="Genomic_DNA"/>
</dbReference>
<accession>A0AAF0FLT5</accession>
<feature type="transmembrane region" description="Helical" evidence="1">
    <location>
        <begin position="543"/>
        <end position="560"/>
    </location>
</feature>
<feature type="transmembrane region" description="Helical" evidence="1">
    <location>
        <begin position="281"/>
        <end position="297"/>
    </location>
</feature>
<feature type="transmembrane region" description="Helical" evidence="1">
    <location>
        <begin position="86"/>
        <end position="106"/>
    </location>
</feature>
<keyword evidence="1" id="KW-0812">Transmembrane</keyword>
<dbReference type="Proteomes" id="UP001218895">
    <property type="component" value="Chromosome"/>
</dbReference>
<dbReference type="GeneID" id="79950192"/>
<feature type="transmembrane region" description="Helical" evidence="1">
    <location>
        <begin position="249"/>
        <end position="269"/>
    </location>
</feature>
<feature type="transmembrane region" description="Helical" evidence="1">
    <location>
        <begin position="417"/>
        <end position="441"/>
    </location>
</feature>
<keyword evidence="1" id="KW-1133">Transmembrane helix</keyword>
<feature type="transmembrane region" description="Helical" evidence="1">
    <location>
        <begin position="483"/>
        <end position="503"/>
    </location>
</feature>
<feature type="transmembrane region" description="Helical" evidence="1">
    <location>
        <begin position="195"/>
        <end position="215"/>
    </location>
</feature>
<keyword evidence="3" id="KW-1185">Reference proteome</keyword>
<feature type="transmembrane region" description="Helical" evidence="1">
    <location>
        <begin position="6"/>
        <end position="24"/>
    </location>
</feature>
<feature type="transmembrane region" description="Helical" evidence="1">
    <location>
        <begin position="56"/>
        <end position="74"/>
    </location>
</feature>
<evidence type="ECO:0000256" key="1">
    <source>
        <dbReference type="SAM" id="Phobius"/>
    </source>
</evidence>
<proteinExistence type="predicted"/>
<protein>
    <submittedName>
        <fullName evidence="2">DUF2298 domain-containing protein</fullName>
    </submittedName>
</protein>
<evidence type="ECO:0000313" key="3">
    <source>
        <dbReference type="Proteomes" id="UP001218895"/>
    </source>
</evidence>
<feature type="transmembrane region" description="Helical" evidence="1">
    <location>
        <begin position="453"/>
        <end position="471"/>
    </location>
</feature>
<evidence type="ECO:0000313" key="2">
    <source>
        <dbReference type="EMBL" id="WFN35962.1"/>
    </source>
</evidence>
<sequence length="704" mass="81317">MQIFSVIIWIIILKFIQMSIWPLLKSPLGRFSYGISYPASLIVFALLSWYCGLFHLPVHFALVFFVVLLFYYFYKGEYTKKEIFENIRWDIVFFLFFLFMLEVRYLNPSISYAEKFMDHAFLASIINNPTVPPVDPWYSGGNLDIYYYLGHWIFGSLGVISGIKSTIVFNLILPTVFANTAVSLYAIGRLLLNRYEWLLLFPLFIVNPAFIYHLILGKSIQTVIWDSTRTIDAAITEYPVFSMLWGDPHAHVISFLNQALFLFLLIFCYMKWNESDEKTKWILAVLLSISLGSMPLLNTWDVLIYAPVLLLTGILIFFRNKNRNEDKHKITPDKSFLKSDLYLYLTKALPLKIFIIVPVLSVIIYLPYYLMLNTSGVEGIGIVHAPTSPFAFILVYGFFLAVLYLECLNDLKKRPWILAFLIPFGFFGYIGAGLCVVPALALVLRKNRTAQDILGSLGLLIIIFTEIIYLKDNMGDDYFRMNTVFKFSLIAWMMLGISCFTFIGKYLDKKFPENSKTEISQKMICQNQTWPGKIKLPENKKCAYLLGIAICIILILPVLLPDMNYGYGGKTLDGMDWIKTHHPYDYEAIEFLRSLNGTVNIVEAENNDYTYYSRVSSMTGYPTIIGMPFHEQMWRGDLGLVGERMSDVRKIYENPDDCISLMKKYGMTHIFVGKSEDEIYNVNLPYNQFKEIFRNEGATIYALY</sequence>
<dbReference type="KEGG" id="manq:L1994_07300"/>
<dbReference type="InterPro" id="IPR018746">
    <property type="entry name" value="DUF2298"/>
</dbReference>
<feature type="transmembrane region" description="Helical" evidence="1">
    <location>
        <begin position="303"/>
        <end position="320"/>
    </location>
</feature>
<organism evidence="2 3">
    <name type="scientific">Methanomicrobium antiquum</name>
    <dbReference type="NCBI Taxonomy" id="487686"/>
    <lineage>
        <taxon>Archaea</taxon>
        <taxon>Methanobacteriati</taxon>
        <taxon>Methanobacteriota</taxon>
        <taxon>Stenosarchaea group</taxon>
        <taxon>Methanomicrobia</taxon>
        <taxon>Methanomicrobiales</taxon>
        <taxon>Methanomicrobiaceae</taxon>
        <taxon>Methanomicrobium</taxon>
    </lineage>
</organism>
<feature type="transmembrane region" description="Helical" evidence="1">
    <location>
        <begin position="31"/>
        <end position="50"/>
    </location>
</feature>
<feature type="transmembrane region" description="Helical" evidence="1">
    <location>
        <begin position="388"/>
        <end position="405"/>
    </location>
</feature>
<dbReference type="RefSeq" id="WP_278098801.1">
    <property type="nucleotide sequence ID" value="NZ_CP091092.1"/>
</dbReference>